<sequence length="146" mass="15574">MKRNLIKGFVLLSLTFANLAQADFIFRTNTDTGCTYLSGRWIGTGTATNWFLGECIYHGTGTISDLDSTGHFTADVRADKESGSFLCPSHSKKQVTGICVNGSTTINTEYGNIAGNFSENSGDAKGTLAVGPGMSAEVDIQFSRVE</sequence>
<dbReference type="EMBL" id="JH413801">
    <property type="protein sequence ID" value="EHL32266.1"/>
    <property type="molecule type" value="Genomic_DNA"/>
</dbReference>
<evidence type="ECO:0000313" key="3">
    <source>
        <dbReference type="Proteomes" id="UP000002770"/>
    </source>
</evidence>
<gene>
    <name evidence="2" type="ORF">LDG_5639</name>
</gene>
<dbReference type="HOGENOM" id="CLU_1794082_0_0_6"/>
<dbReference type="Proteomes" id="UP000002770">
    <property type="component" value="Unassembled WGS sequence"/>
</dbReference>
<dbReference type="InParanoid" id="G9EKB5"/>
<keyword evidence="1" id="KW-0732">Signal</keyword>
<dbReference type="OrthoDB" id="5636981at2"/>
<feature type="chain" id="PRO_5003520870" evidence="1">
    <location>
        <begin position="23"/>
        <end position="146"/>
    </location>
</feature>
<proteinExistence type="predicted"/>
<name>G9EKB5_9GAMM</name>
<dbReference type="eggNOG" id="ENOG503054C">
    <property type="taxonomic scope" value="Bacteria"/>
</dbReference>
<keyword evidence="3" id="KW-1185">Reference proteome</keyword>
<evidence type="ECO:0000313" key="2">
    <source>
        <dbReference type="EMBL" id="EHL32266.1"/>
    </source>
</evidence>
<dbReference type="AlphaFoldDB" id="G9EKB5"/>
<organism evidence="2 3">
    <name type="scientific">Legionella drancourtii LLAP12</name>
    <dbReference type="NCBI Taxonomy" id="658187"/>
    <lineage>
        <taxon>Bacteria</taxon>
        <taxon>Pseudomonadati</taxon>
        <taxon>Pseudomonadota</taxon>
        <taxon>Gammaproteobacteria</taxon>
        <taxon>Legionellales</taxon>
        <taxon>Legionellaceae</taxon>
        <taxon>Legionella</taxon>
    </lineage>
</organism>
<accession>G9EKB5</accession>
<feature type="signal peptide" evidence="1">
    <location>
        <begin position="1"/>
        <end position="22"/>
    </location>
</feature>
<dbReference type="RefSeq" id="WP_006869612.1">
    <property type="nucleotide sequence ID" value="NZ_JH413801.1"/>
</dbReference>
<protein>
    <submittedName>
        <fullName evidence="2">Uncharacterized protein</fullName>
    </submittedName>
</protein>
<reference evidence="2 3" key="1">
    <citation type="journal article" date="2011" name="BMC Genomics">
        <title>Insight into cross-talk between intra-amoebal pathogens.</title>
        <authorList>
            <person name="Gimenez G."/>
            <person name="Bertelli C."/>
            <person name="Moliner C."/>
            <person name="Robert C."/>
            <person name="Raoult D."/>
            <person name="Fournier P.E."/>
            <person name="Greub G."/>
        </authorList>
    </citation>
    <scope>NUCLEOTIDE SEQUENCE [LARGE SCALE GENOMIC DNA]</scope>
    <source>
        <strain evidence="2 3">LLAP12</strain>
    </source>
</reference>
<evidence type="ECO:0000256" key="1">
    <source>
        <dbReference type="SAM" id="SignalP"/>
    </source>
</evidence>